<evidence type="ECO:0000313" key="2">
    <source>
        <dbReference type="Proteomes" id="UP000008062"/>
    </source>
</evidence>
<dbReference type="HOGENOM" id="CLU_1856872_0_0_1"/>
<gene>
    <name evidence="1" type="ORF">MYCGRDRAFT_92672</name>
</gene>
<accession>F9X958</accession>
<organism evidence="1 2">
    <name type="scientific">Zymoseptoria tritici (strain CBS 115943 / IPO323)</name>
    <name type="common">Speckled leaf blotch fungus</name>
    <name type="synonym">Septoria tritici</name>
    <dbReference type="NCBI Taxonomy" id="336722"/>
    <lineage>
        <taxon>Eukaryota</taxon>
        <taxon>Fungi</taxon>
        <taxon>Dikarya</taxon>
        <taxon>Ascomycota</taxon>
        <taxon>Pezizomycotina</taxon>
        <taxon>Dothideomycetes</taxon>
        <taxon>Dothideomycetidae</taxon>
        <taxon>Mycosphaerellales</taxon>
        <taxon>Mycosphaerellaceae</taxon>
        <taxon>Zymoseptoria</taxon>
    </lineage>
</organism>
<keyword evidence="2" id="KW-1185">Reference proteome</keyword>
<protein>
    <submittedName>
        <fullName evidence="1">Uncharacterized protein</fullName>
    </submittedName>
</protein>
<dbReference type="GeneID" id="13400173"/>
<sequence>MCTDLSYVPSVVVVQLCRTFAWCNRPTLRAPGDNCRSMETVSSFGGAAGIPDTMEEDSSIVLNLPWVVVAASTTRSRTFPASAERAAVSQGAIREVISLLCHVLIRHDTGAAKLATAGLTPAPAPRAVFRSAAHHGDP</sequence>
<dbReference type="AlphaFoldDB" id="F9X958"/>
<name>F9X958_ZYMTI</name>
<dbReference type="KEGG" id="ztr:MYCGRDRAFT_92672"/>
<reference evidence="1 2" key="1">
    <citation type="journal article" date="2011" name="PLoS Genet.">
        <title>Finished genome of the fungal wheat pathogen Mycosphaerella graminicola reveals dispensome structure, chromosome plasticity, and stealth pathogenesis.</title>
        <authorList>
            <person name="Goodwin S.B."/>
            <person name="Ben M'barek S."/>
            <person name="Dhillon B."/>
            <person name="Wittenberg A.H.J."/>
            <person name="Crane C.F."/>
            <person name="Hane J.K."/>
            <person name="Foster A.J."/>
            <person name="Van der Lee T.A.J."/>
            <person name="Grimwood J."/>
            <person name="Aerts A."/>
            <person name="Antoniw J."/>
            <person name="Bailey A."/>
            <person name="Bluhm B."/>
            <person name="Bowler J."/>
            <person name="Bristow J."/>
            <person name="van der Burgt A."/>
            <person name="Canto-Canche B."/>
            <person name="Churchill A.C.L."/>
            <person name="Conde-Ferraez L."/>
            <person name="Cools H.J."/>
            <person name="Coutinho P.M."/>
            <person name="Csukai M."/>
            <person name="Dehal P."/>
            <person name="De Wit P."/>
            <person name="Donzelli B."/>
            <person name="van de Geest H.C."/>
            <person name="van Ham R.C.H.J."/>
            <person name="Hammond-Kosack K.E."/>
            <person name="Henrissat B."/>
            <person name="Kilian A."/>
            <person name="Kobayashi A.K."/>
            <person name="Koopmann E."/>
            <person name="Kourmpetis Y."/>
            <person name="Kuzniar A."/>
            <person name="Lindquist E."/>
            <person name="Lombard V."/>
            <person name="Maliepaard C."/>
            <person name="Martins N."/>
            <person name="Mehrabi R."/>
            <person name="Nap J.P.H."/>
            <person name="Ponomarenko A."/>
            <person name="Rudd J.J."/>
            <person name="Salamov A."/>
            <person name="Schmutz J."/>
            <person name="Schouten H.J."/>
            <person name="Shapiro H."/>
            <person name="Stergiopoulos I."/>
            <person name="Torriani S.F.F."/>
            <person name="Tu H."/>
            <person name="de Vries R.P."/>
            <person name="Waalwijk C."/>
            <person name="Ware S.B."/>
            <person name="Wiebenga A."/>
            <person name="Zwiers L.-H."/>
            <person name="Oliver R.P."/>
            <person name="Grigoriev I.V."/>
            <person name="Kema G.H.J."/>
        </authorList>
    </citation>
    <scope>NUCLEOTIDE SEQUENCE [LARGE SCALE GENOMIC DNA]</scope>
    <source>
        <strain evidence="2">CBS 115943 / IPO323</strain>
    </source>
</reference>
<dbReference type="RefSeq" id="XP_003853059.1">
    <property type="nucleotide sequence ID" value="XM_003853011.1"/>
</dbReference>
<dbReference type="InParanoid" id="F9X958"/>
<dbReference type="EMBL" id="CM001199">
    <property type="protein sequence ID" value="EGP88035.1"/>
    <property type="molecule type" value="Genomic_DNA"/>
</dbReference>
<evidence type="ECO:0000313" key="1">
    <source>
        <dbReference type="EMBL" id="EGP88035.1"/>
    </source>
</evidence>
<dbReference type="Proteomes" id="UP000008062">
    <property type="component" value="Chromosome 4"/>
</dbReference>
<proteinExistence type="predicted"/>